<dbReference type="Gene3D" id="3.30.450.40">
    <property type="match status" value="1"/>
</dbReference>
<evidence type="ECO:0000313" key="6">
    <source>
        <dbReference type="Proteomes" id="UP001205740"/>
    </source>
</evidence>
<dbReference type="EMBL" id="JAMTCG010000004">
    <property type="protein sequence ID" value="MCP2161503.1"/>
    <property type="molecule type" value="Genomic_DNA"/>
</dbReference>
<evidence type="ECO:0000259" key="4">
    <source>
        <dbReference type="PROSITE" id="PS50921"/>
    </source>
</evidence>
<dbReference type="Proteomes" id="UP001205740">
    <property type="component" value="Unassembled WGS sequence"/>
</dbReference>
<dbReference type="RefSeq" id="WP_253655055.1">
    <property type="nucleotide sequence ID" value="NZ_BAAAOE010000002.1"/>
</dbReference>
<dbReference type="InterPro" id="IPR029016">
    <property type="entry name" value="GAF-like_dom_sf"/>
</dbReference>
<dbReference type="SMART" id="SM00065">
    <property type="entry name" value="GAF"/>
    <property type="match status" value="1"/>
</dbReference>
<dbReference type="Gene3D" id="1.10.10.10">
    <property type="entry name" value="Winged helix-like DNA-binding domain superfamily/Winged helix DNA-binding domain"/>
    <property type="match status" value="1"/>
</dbReference>
<keyword evidence="1" id="KW-0805">Transcription regulation</keyword>
<name>A0ABT1H2P0_9NOCA</name>
<proteinExistence type="predicted"/>
<evidence type="ECO:0000313" key="5">
    <source>
        <dbReference type="EMBL" id="MCP2161503.1"/>
    </source>
</evidence>
<dbReference type="PIRSF" id="PIRSF036625">
    <property type="entry name" value="GAF_ANTAR"/>
    <property type="match status" value="1"/>
</dbReference>
<accession>A0ABT1H2P0</accession>
<dbReference type="InterPro" id="IPR012074">
    <property type="entry name" value="GAF_ANTAR"/>
</dbReference>
<evidence type="ECO:0000256" key="1">
    <source>
        <dbReference type="ARBA" id="ARBA00023015"/>
    </source>
</evidence>
<protein>
    <submittedName>
        <fullName evidence="5">GAF domain-containing protein</fullName>
    </submittedName>
</protein>
<feature type="domain" description="ANTAR" evidence="4">
    <location>
        <begin position="216"/>
        <end position="277"/>
    </location>
</feature>
<sequence length="285" mass="29546">MTAPGANDRTQDTTAEDPAFDPRTSQSLLAATPEGTTEHAAQVAKAAAHTAPDAASLAAMLVALGGSIADEDDLVVLLQRVVDVAHDVIDGADCAGITIDLGGRTFTAVHTDTRTLRVDTEQYDAGDGPCLEAAHAGEVVRVDVTASEQRWPRFAAAAADEGIHSFLAAPLSAGGQSLGALNLYGGAAAAFDGLDADILDLLTTTVSRAIGDFARFRSALDVADALRAALHNRAPIEQAKGIIMADHGVDADRAFAVLRSQSQNTNRRVRDIADDLIASRTTDAP</sequence>
<dbReference type="PROSITE" id="PS50921">
    <property type="entry name" value="ANTAR"/>
    <property type="match status" value="1"/>
</dbReference>
<feature type="region of interest" description="Disordered" evidence="3">
    <location>
        <begin position="1"/>
        <end position="24"/>
    </location>
</feature>
<reference evidence="5 6" key="1">
    <citation type="submission" date="2022-06" db="EMBL/GenBank/DDBJ databases">
        <title>Genomic Encyclopedia of Archaeal and Bacterial Type Strains, Phase II (KMG-II): from individual species to whole genera.</title>
        <authorList>
            <person name="Goeker M."/>
        </authorList>
    </citation>
    <scope>NUCLEOTIDE SEQUENCE [LARGE SCALE GENOMIC DNA]</scope>
    <source>
        <strain evidence="5 6">DSM 45037</strain>
    </source>
</reference>
<evidence type="ECO:0000256" key="3">
    <source>
        <dbReference type="SAM" id="MobiDB-lite"/>
    </source>
</evidence>
<gene>
    <name evidence="5" type="ORF">LX12_002698</name>
</gene>
<dbReference type="InterPro" id="IPR005561">
    <property type="entry name" value="ANTAR"/>
</dbReference>
<dbReference type="InterPro" id="IPR003018">
    <property type="entry name" value="GAF"/>
</dbReference>
<dbReference type="SUPFAM" id="SSF55781">
    <property type="entry name" value="GAF domain-like"/>
    <property type="match status" value="1"/>
</dbReference>
<keyword evidence="2" id="KW-0804">Transcription</keyword>
<dbReference type="Pfam" id="PF13185">
    <property type="entry name" value="GAF_2"/>
    <property type="match status" value="1"/>
</dbReference>
<comment type="caution">
    <text evidence="5">The sequence shown here is derived from an EMBL/GenBank/DDBJ whole genome shotgun (WGS) entry which is preliminary data.</text>
</comment>
<keyword evidence="6" id="KW-1185">Reference proteome</keyword>
<organism evidence="5 6">
    <name type="scientific">Williamsia serinedens</name>
    <dbReference type="NCBI Taxonomy" id="391736"/>
    <lineage>
        <taxon>Bacteria</taxon>
        <taxon>Bacillati</taxon>
        <taxon>Actinomycetota</taxon>
        <taxon>Actinomycetes</taxon>
        <taxon>Mycobacteriales</taxon>
        <taxon>Nocardiaceae</taxon>
        <taxon>Williamsia</taxon>
    </lineage>
</organism>
<dbReference type="InterPro" id="IPR036388">
    <property type="entry name" value="WH-like_DNA-bd_sf"/>
</dbReference>
<evidence type="ECO:0000256" key="2">
    <source>
        <dbReference type="ARBA" id="ARBA00023163"/>
    </source>
</evidence>
<dbReference type="SMART" id="SM01012">
    <property type="entry name" value="ANTAR"/>
    <property type="match status" value="1"/>
</dbReference>
<dbReference type="Pfam" id="PF03861">
    <property type="entry name" value="ANTAR"/>
    <property type="match status" value="1"/>
</dbReference>